<protein>
    <recommendedName>
        <fullName evidence="3">PLC-like phosphodiesterase</fullName>
    </recommendedName>
</protein>
<gene>
    <name evidence="1" type="ORF">MEPE_04904</name>
</gene>
<keyword evidence="2" id="KW-1185">Reference proteome</keyword>
<evidence type="ECO:0008006" key="3">
    <source>
        <dbReference type="Google" id="ProtNLM"/>
    </source>
</evidence>
<dbReference type="InterPro" id="IPR051057">
    <property type="entry name" value="PI-PLC_domain"/>
</dbReference>
<comment type="caution">
    <text evidence="1">The sequence shown here is derived from an EMBL/GenBank/DDBJ whole genome shotgun (WGS) entry which is preliminary data.</text>
</comment>
<dbReference type="EMBL" id="OAPG01000013">
    <property type="protein sequence ID" value="SNX86195.1"/>
    <property type="molecule type" value="Genomic_DNA"/>
</dbReference>
<dbReference type="PANTHER" id="PTHR13593">
    <property type="match status" value="1"/>
</dbReference>
<dbReference type="SUPFAM" id="SSF51695">
    <property type="entry name" value="PLC-like phosphodiesterases"/>
    <property type="match status" value="1"/>
</dbReference>
<dbReference type="PANTHER" id="PTHR13593:SF140">
    <property type="entry name" value="PLC-LIKE PHOSPHODIESTERASE"/>
    <property type="match status" value="1"/>
</dbReference>
<name>A0AAJ4XP40_9BASI</name>
<dbReference type="AlphaFoldDB" id="A0AAJ4XP40"/>
<dbReference type="GO" id="GO:0008081">
    <property type="term" value="F:phosphoric diester hydrolase activity"/>
    <property type="evidence" value="ECO:0007669"/>
    <property type="project" value="InterPro"/>
</dbReference>
<dbReference type="Pfam" id="PF26146">
    <property type="entry name" value="PI-PLC_X"/>
    <property type="match status" value="2"/>
</dbReference>
<dbReference type="GO" id="GO:0006629">
    <property type="term" value="P:lipid metabolic process"/>
    <property type="evidence" value="ECO:0007669"/>
    <property type="project" value="InterPro"/>
</dbReference>
<sequence length="266" mass="29870">MAIGPHIVDNQCTSVTAQLDLGIRLLQAQVHPWSPSSDSNPSGISLCHISCYSQNVGYLESWLKEVFDGMDQHPSEIVTLLLTNPEMASVDDWAAGFESLAAHFQERLADVWRHEEYEQHIGDLSKFRYIMNEFGNVWENPYNQTSLPFKCSVDRRKNPMDRLGLINHILNDEVVGTGIKYADKDLLEKLMARWHGGARPTFVLANFSNVPKQDGPVVAANILNDITDADTVANAPFTSAGLNKEAQYRLLIKILMPTFMTTFVMM</sequence>
<dbReference type="InterPro" id="IPR017946">
    <property type="entry name" value="PLC-like_Pdiesterase_TIM-brl"/>
</dbReference>
<organism evidence="1 2">
    <name type="scientific">Melanopsichium pennsylvanicum</name>
    <dbReference type="NCBI Taxonomy" id="63383"/>
    <lineage>
        <taxon>Eukaryota</taxon>
        <taxon>Fungi</taxon>
        <taxon>Dikarya</taxon>
        <taxon>Basidiomycota</taxon>
        <taxon>Ustilaginomycotina</taxon>
        <taxon>Ustilaginomycetes</taxon>
        <taxon>Ustilaginales</taxon>
        <taxon>Ustilaginaceae</taxon>
        <taxon>Melanopsichium</taxon>
    </lineage>
</organism>
<dbReference type="Proteomes" id="UP001294444">
    <property type="component" value="Unassembled WGS sequence"/>
</dbReference>
<reference evidence="1" key="1">
    <citation type="submission" date="2023-10" db="EMBL/GenBank/DDBJ databases">
        <authorList>
            <person name="Guldener U."/>
        </authorList>
    </citation>
    <scope>NUCLEOTIDE SEQUENCE</scope>
    <source>
        <strain evidence="1">Mp4</strain>
    </source>
</reference>
<proteinExistence type="predicted"/>
<evidence type="ECO:0000313" key="1">
    <source>
        <dbReference type="EMBL" id="SNX86195.1"/>
    </source>
</evidence>
<dbReference type="Gene3D" id="3.20.20.190">
    <property type="entry name" value="Phosphatidylinositol (PI) phosphodiesterase"/>
    <property type="match status" value="1"/>
</dbReference>
<evidence type="ECO:0000313" key="2">
    <source>
        <dbReference type="Proteomes" id="UP001294444"/>
    </source>
</evidence>
<accession>A0AAJ4XP40</accession>